<reference evidence="1 2" key="1">
    <citation type="submission" date="2019-06" db="EMBL/GenBank/DDBJ databases">
        <title>Genome of Acinetobacter radioresistens APH1, a phenol degrading strain.</title>
        <authorList>
            <person name="Liu Y."/>
        </authorList>
    </citation>
    <scope>NUCLEOTIDE SEQUENCE [LARGE SCALE GENOMIC DNA]</scope>
    <source>
        <strain evidence="1 2">APH1</strain>
    </source>
</reference>
<protein>
    <recommendedName>
        <fullName evidence="3">DUF559 domain-containing protein</fullName>
    </recommendedName>
</protein>
<accession>A0A8H2PQW4</accession>
<gene>
    <name evidence="1" type="ORF">FHY67_15675</name>
</gene>
<evidence type="ECO:0000313" key="1">
    <source>
        <dbReference type="EMBL" id="TNX84888.1"/>
    </source>
</evidence>
<dbReference type="Gene3D" id="3.40.960.10">
    <property type="entry name" value="VSR Endonuclease"/>
    <property type="match status" value="1"/>
</dbReference>
<comment type="caution">
    <text evidence="1">The sequence shown here is derived from an EMBL/GenBank/DDBJ whole genome shotgun (WGS) entry which is preliminary data.</text>
</comment>
<organism evidence="1 2">
    <name type="scientific">Acinetobacter radioresistens</name>
    <dbReference type="NCBI Taxonomy" id="40216"/>
    <lineage>
        <taxon>Bacteria</taxon>
        <taxon>Pseudomonadati</taxon>
        <taxon>Pseudomonadota</taxon>
        <taxon>Gammaproteobacteria</taxon>
        <taxon>Moraxellales</taxon>
        <taxon>Moraxellaceae</taxon>
        <taxon>Acinetobacter</taxon>
    </lineage>
</organism>
<evidence type="ECO:0000313" key="2">
    <source>
        <dbReference type="Proteomes" id="UP000314285"/>
    </source>
</evidence>
<name>A0A8H2PQW4_ACIRA</name>
<dbReference type="EMBL" id="VFBM01000033">
    <property type="protein sequence ID" value="TNX84888.1"/>
    <property type="molecule type" value="Genomic_DNA"/>
</dbReference>
<proteinExistence type="predicted"/>
<dbReference type="RefSeq" id="WP_139880931.1">
    <property type="nucleotide sequence ID" value="NZ_VFBM01000033.1"/>
</dbReference>
<dbReference type="Proteomes" id="UP000314285">
    <property type="component" value="Unassembled WGS sequence"/>
</dbReference>
<feature type="non-terminal residue" evidence="1">
    <location>
        <position position="1"/>
    </location>
</feature>
<evidence type="ECO:0008006" key="3">
    <source>
        <dbReference type="Google" id="ProtNLM"/>
    </source>
</evidence>
<dbReference type="AlphaFoldDB" id="A0A8H2PQW4"/>
<sequence length="111" mass="13039">EETLFQELEEHRIGYRRKFQFESTKNWRFDFYIVKLNLLIEIACSPWSVGRGGKKIANTFSKYDDAEEMGYKFVRLEPHQIESGYAINWIRSQLERLEDGTVQTIPAAGSD</sequence>